<feature type="domain" description="Heterokaryon incompatibility" evidence="1">
    <location>
        <begin position="25"/>
        <end position="113"/>
    </location>
</feature>
<dbReference type="Proteomes" id="UP000053328">
    <property type="component" value="Unassembled WGS sequence"/>
</dbReference>
<gene>
    <name evidence="2" type="ORF">PV08_07021</name>
</gene>
<dbReference type="RefSeq" id="XP_016234455.1">
    <property type="nucleotide sequence ID" value="XM_016381353.1"/>
</dbReference>
<dbReference type="STRING" id="91928.A0A0D2BSJ6"/>
<evidence type="ECO:0000259" key="1">
    <source>
        <dbReference type="Pfam" id="PF06985"/>
    </source>
</evidence>
<dbReference type="AlphaFoldDB" id="A0A0D2BSJ6"/>
<evidence type="ECO:0000313" key="2">
    <source>
        <dbReference type="EMBL" id="KIW14239.1"/>
    </source>
</evidence>
<dbReference type="GeneID" id="27334104"/>
<accession>A0A0D2BSJ6</accession>
<feature type="domain" description="Heterokaryon incompatibility" evidence="1">
    <location>
        <begin position="339"/>
        <end position="474"/>
    </location>
</feature>
<protein>
    <recommendedName>
        <fullName evidence="1">Heterokaryon incompatibility domain-containing protein</fullName>
    </recommendedName>
</protein>
<proteinExistence type="predicted"/>
<dbReference type="HOGENOM" id="CLU_004184_10_0_1"/>
<keyword evidence="3" id="KW-1185">Reference proteome</keyword>
<dbReference type="InterPro" id="IPR010730">
    <property type="entry name" value="HET"/>
</dbReference>
<dbReference type="Pfam" id="PF26639">
    <property type="entry name" value="Het-6_barrel"/>
    <property type="match status" value="1"/>
</dbReference>
<organism evidence="2 3">
    <name type="scientific">Exophiala spinifera</name>
    <dbReference type="NCBI Taxonomy" id="91928"/>
    <lineage>
        <taxon>Eukaryota</taxon>
        <taxon>Fungi</taxon>
        <taxon>Dikarya</taxon>
        <taxon>Ascomycota</taxon>
        <taxon>Pezizomycotina</taxon>
        <taxon>Eurotiomycetes</taxon>
        <taxon>Chaetothyriomycetidae</taxon>
        <taxon>Chaetothyriales</taxon>
        <taxon>Herpotrichiellaceae</taxon>
        <taxon>Exophiala</taxon>
    </lineage>
</organism>
<name>A0A0D2BSJ6_9EURO</name>
<dbReference type="VEuPathDB" id="FungiDB:PV08_07021"/>
<sequence length="931" mass="106004">MRLLKYDDRGLLSLTQDLQDDIPPYAILSHTWGFDGDEVTFDDLMSGIYKSKPGYAKIQFCSEQARRAGLLYFWVDTCCINKSNHTELSEAINSIFRWYLNATRCYVHLSDVSMCTEDDQSKRTWKIAFRRSRWFTRGWTLQELIAPPSVEFFSREGELLGSKITLEQQIHEITGIPIAALRGASLSQFSVDERMRWAARRETRRKEDKAYCLMGIFGVFMPLIYGEGENAFIRLLNATRNSYRLDQSHNDGQAFVNSAERPEARNSTLTVKPFETTLRNLGPSCEFSQPDDELSNGETFCYYPLADSTFRLLLLNPGTFGDHITGSLEEYTFEDPPAYYALSYVWGQEPMIHRIVVNGRTKFIQPNLFHALQRIRLRPGPIHVWVDAVCINQTDHSERTMQVRQMATIYRKATSVMVWLGEEDATSRFALDFVPQIISSDFEWVGPWWEQYGFTALAQILERPWFRRGWVFQELAFSTHSTIYCGDRQVYMDHFIMAIDSVRAGLSTMQPSFIQTPNKMRTSILTNFRDSPAVKLLDTIEGAFSKTTKGDVLHRNMSLETLVDLSTFSETTDERDAIYAFLNLANDISSLSEPDQSDSIIPDYGKSILDVFVDFILHCCRQSGSLDIICRPWAPMVSSPVSPIGRKDRSDHSLQTFPSWIASRDSLPFGGPSRRLNHRLHANPLVDRSQRRPYNAHYGLKPHVSVGRNKDGTCDGSLHARGIILGEIAERSTRLANAIVTRECLSILGTISRNPHSSLIDLPDTIWRTLCADRDGKGELAPRFYRVAMLHLLQISFMTPKPGESTNLLDHMSSIDIEELLGNEVADHVKNFLMVVRDVIWNRRTFRTKVNDSAERPLVGLAPQNAKIGDQICIFYGCSVPVVLRRMSDSTDKSHWQLIGNAYVHGVMDGEAIRALSSETLKSTESEIEIR</sequence>
<dbReference type="EMBL" id="KN847496">
    <property type="protein sequence ID" value="KIW14239.1"/>
    <property type="molecule type" value="Genomic_DNA"/>
</dbReference>
<dbReference type="PANTHER" id="PTHR10622">
    <property type="entry name" value="HET DOMAIN-CONTAINING PROTEIN"/>
    <property type="match status" value="1"/>
</dbReference>
<evidence type="ECO:0000313" key="3">
    <source>
        <dbReference type="Proteomes" id="UP000053328"/>
    </source>
</evidence>
<dbReference type="Pfam" id="PF06985">
    <property type="entry name" value="HET"/>
    <property type="match status" value="2"/>
</dbReference>
<reference evidence="2 3" key="1">
    <citation type="submission" date="2015-01" db="EMBL/GenBank/DDBJ databases">
        <title>The Genome Sequence of Exophiala spinifera CBS89968.</title>
        <authorList>
            <consortium name="The Broad Institute Genomics Platform"/>
            <person name="Cuomo C."/>
            <person name="de Hoog S."/>
            <person name="Gorbushina A."/>
            <person name="Stielow B."/>
            <person name="Teixiera M."/>
            <person name="Abouelleil A."/>
            <person name="Chapman S.B."/>
            <person name="Priest M."/>
            <person name="Young S.K."/>
            <person name="Wortman J."/>
            <person name="Nusbaum C."/>
            <person name="Birren B."/>
        </authorList>
    </citation>
    <scope>NUCLEOTIDE SEQUENCE [LARGE SCALE GENOMIC DNA]</scope>
    <source>
        <strain evidence="2 3">CBS 89968</strain>
    </source>
</reference>
<dbReference type="OrthoDB" id="3477286at2759"/>
<dbReference type="PANTHER" id="PTHR10622:SF11">
    <property type="entry name" value="HET-DOMAIN-CONTAINING PROTEIN"/>
    <property type="match status" value="1"/>
</dbReference>